<evidence type="ECO:0000259" key="4">
    <source>
        <dbReference type="Pfam" id="PF00561"/>
    </source>
</evidence>
<keyword evidence="3" id="KW-0472">Membrane</keyword>
<dbReference type="SUPFAM" id="SSF53474">
    <property type="entry name" value="alpha/beta-Hydrolases"/>
    <property type="match status" value="1"/>
</dbReference>
<dbReference type="InterPro" id="IPR019913">
    <property type="entry name" value="Pyrimidine_utilisation_RutD"/>
</dbReference>
<evidence type="ECO:0000256" key="3">
    <source>
        <dbReference type="SAM" id="Phobius"/>
    </source>
</evidence>
<dbReference type="PATRIC" id="fig|1401659.3.peg.2538"/>
<proteinExistence type="inferred from homology"/>
<feature type="domain" description="AB hydrolase-1" evidence="4">
    <location>
        <begin position="15"/>
        <end position="239"/>
    </location>
</feature>
<dbReference type="GO" id="GO:0016811">
    <property type="term" value="F:hydrolase activity, acting on carbon-nitrogen (but not peptide) bonds, in linear amides"/>
    <property type="evidence" value="ECO:0007669"/>
    <property type="project" value="InterPro"/>
</dbReference>
<dbReference type="GO" id="GO:0019740">
    <property type="term" value="P:nitrogen utilization"/>
    <property type="evidence" value="ECO:0007669"/>
    <property type="project" value="UniProtKB-UniRule"/>
</dbReference>
<dbReference type="InterPro" id="IPR000073">
    <property type="entry name" value="AB_hydrolase_1"/>
</dbReference>
<protein>
    <recommendedName>
        <fullName evidence="2">Putative carbamate hydrolase RutD</fullName>
        <ecNumber evidence="2">3.5.1.-</ecNumber>
    </recommendedName>
    <alternativeName>
        <fullName evidence="2">Aminohydrolase</fullName>
    </alternativeName>
</protein>
<dbReference type="HOGENOM" id="CLU_020336_50_1_6"/>
<keyword evidence="3" id="KW-1133">Transmembrane helix</keyword>
<dbReference type="EMBL" id="CP006731">
    <property type="protein sequence ID" value="AHB70932.1"/>
    <property type="molecule type" value="Genomic_DNA"/>
</dbReference>
<comment type="function">
    <text evidence="2">Involved in pyrimidine catabolism. May facilitate the hydrolysis of carbamate, a reaction that can also occur spontaneously.</text>
</comment>
<evidence type="ECO:0000313" key="5">
    <source>
        <dbReference type="EMBL" id="AHB70932.1"/>
    </source>
</evidence>
<dbReference type="PANTHER" id="PTHR43798:SF33">
    <property type="entry name" value="HYDROLASE, PUTATIVE (AFU_ORTHOLOGUE AFUA_2G14860)-RELATED"/>
    <property type="match status" value="1"/>
</dbReference>
<keyword evidence="3" id="KW-0812">Transmembrane</keyword>
<gene>
    <name evidence="2" type="primary">rutD</name>
    <name evidence="5" type="ORF">P262_03595</name>
</gene>
<sequence length="268" mass="29481">MMKLRISEAPFPGAPVMVMIAGLGGLGGYWLAQQNALSRDYQVVVYDQRGTGDNADTLPEGYTLADMAQELHRALLIHGVRRYTVVGHALGGLVGLELALAFPEAISALVIINGWLSLSAWTRRCFEARERLLLDSGPAAYIAAQPLFLYPPSWAQENQPRLEAEEALHNAHFQGTENLLRRLWALKNADYRERAARVITPVQIICARDDMLVPWTCSQALHEALPHSRLDVMDFGGHACNVTAPQPFHSLLYAGLASLAPAPHKETV</sequence>
<dbReference type="Gene3D" id="3.40.50.1820">
    <property type="entry name" value="alpha/beta hydrolase"/>
    <property type="match status" value="1"/>
</dbReference>
<feature type="transmembrane region" description="Helical" evidence="3">
    <location>
        <begin position="12"/>
        <end position="32"/>
    </location>
</feature>
<dbReference type="InterPro" id="IPR029058">
    <property type="entry name" value="AB_hydrolase_fold"/>
</dbReference>
<comment type="similarity">
    <text evidence="2">Belongs to the AB hydrolase superfamily. Hydrolase RutD family.</text>
</comment>
<dbReference type="GO" id="GO:0016020">
    <property type="term" value="C:membrane"/>
    <property type="evidence" value="ECO:0007669"/>
    <property type="project" value="TreeGrafter"/>
</dbReference>
<organism evidence="5 6">
    <name type="scientific">Cronobacter malonaticus</name>
    <dbReference type="NCBI Taxonomy" id="413503"/>
    <lineage>
        <taxon>Bacteria</taxon>
        <taxon>Pseudomonadati</taxon>
        <taxon>Pseudomonadota</taxon>
        <taxon>Gammaproteobacteria</taxon>
        <taxon>Enterobacterales</taxon>
        <taxon>Enterobacteriaceae</taxon>
        <taxon>Cronobacter</taxon>
    </lineage>
</organism>
<dbReference type="PRINTS" id="PR00111">
    <property type="entry name" value="ABHYDROLASE"/>
</dbReference>
<name>V5U190_9ENTR</name>
<evidence type="ECO:0000313" key="6">
    <source>
        <dbReference type="Proteomes" id="UP000018545"/>
    </source>
</evidence>
<dbReference type="EC" id="3.5.1.-" evidence="2"/>
<evidence type="ECO:0000256" key="1">
    <source>
        <dbReference type="ARBA" id="ARBA00022801"/>
    </source>
</evidence>
<keyword evidence="1 2" id="KW-0378">Hydrolase</keyword>
<dbReference type="Proteomes" id="UP000018545">
    <property type="component" value="Chromosome"/>
</dbReference>
<reference evidence="5 6" key="1">
    <citation type="journal article" date="2014" name="Genome Announc.">
        <title>Complete Genome Sequence of Cronobacter sakazakii Strain CMCC 45402.</title>
        <authorList>
            <person name="Zhao Z."/>
            <person name="Wang L."/>
            <person name="Wang B."/>
            <person name="Liang H."/>
            <person name="Ye Q."/>
            <person name="Zeng M."/>
        </authorList>
    </citation>
    <scope>NUCLEOTIDE SEQUENCE [LARGE SCALE GENOMIC DNA]</scope>
    <source>
        <strain evidence="6">45402</strain>
    </source>
</reference>
<accession>V5U190</accession>
<dbReference type="NCBIfam" id="TIGR03611">
    <property type="entry name" value="RutD"/>
    <property type="match status" value="1"/>
</dbReference>
<feature type="transmembrane region" description="Helical" evidence="3">
    <location>
        <begin position="100"/>
        <end position="121"/>
    </location>
</feature>
<dbReference type="KEGG" id="csi:P262_03595"/>
<comment type="catalytic activity">
    <reaction evidence="2">
        <text>carbamate + 2 H(+) = NH4(+) + CO2</text>
        <dbReference type="Rhea" id="RHEA:15649"/>
        <dbReference type="ChEBI" id="CHEBI:13941"/>
        <dbReference type="ChEBI" id="CHEBI:15378"/>
        <dbReference type="ChEBI" id="CHEBI:16526"/>
        <dbReference type="ChEBI" id="CHEBI:28938"/>
    </reaction>
</comment>
<dbReference type="InterPro" id="IPR050266">
    <property type="entry name" value="AB_hydrolase_sf"/>
</dbReference>
<dbReference type="GO" id="GO:0006212">
    <property type="term" value="P:uracil catabolic process"/>
    <property type="evidence" value="ECO:0007669"/>
    <property type="project" value="UniProtKB-UniRule"/>
</dbReference>
<dbReference type="HAMAP" id="MF_00832">
    <property type="entry name" value="RutD"/>
    <property type="match status" value="1"/>
</dbReference>
<dbReference type="PANTHER" id="PTHR43798">
    <property type="entry name" value="MONOACYLGLYCEROL LIPASE"/>
    <property type="match status" value="1"/>
</dbReference>
<dbReference type="AlphaFoldDB" id="V5U190"/>
<evidence type="ECO:0000256" key="2">
    <source>
        <dbReference type="HAMAP-Rule" id="MF_00832"/>
    </source>
</evidence>
<dbReference type="Pfam" id="PF00561">
    <property type="entry name" value="Abhydrolase_1"/>
    <property type="match status" value="1"/>
</dbReference>